<feature type="domain" description="BTB" evidence="14">
    <location>
        <begin position="733"/>
        <end position="802"/>
    </location>
</feature>
<evidence type="ECO:0000256" key="2">
    <source>
        <dbReference type="ARBA" id="ARBA00007813"/>
    </source>
</evidence>
<comment type="caution">
    <text evidence="15">The sequence shown here is derived from an EMBL/GenBank/DDBJ whole genome shotgun (WGS) entry which is preliminary data.</text>
</comment>
<feature type="region of interest" description="Disordered" evidence="13">
    <location>
        <begin position="988"/>
        <end position="1091"/>
    </location>
</feature>
<dbReference type="Gene3D" id="2.130.10.30">
    <property type="entry name" value="Regulator of chromosome condensation 1/beta-lactamase-inhibitor protein II"/>
    <property type="match status" value="1"/>
</dbReference>
<dbReference type="InterPro" id="IPR056879">
    <property type="entry name" value="RM3_Med14"/>
</dbReference>
<feature type="domain" description="BTB" evidence="14">
    <location>
        <begin position="587"/>
        <end position="667"/>
    </location>
</feature>
<dbReference type="PROSITE" id="PS50012">
    <property type="entry name" value="RCC1_3"/>
    <property type="match status" value="3"/>
</dbReference>
<evidence type="ECO:0000256" key="9">
    <source>
        <dbReference type="ARBA" id="ARBA00032007"/>
    </source>
</evidence>
<dbReference type="GO" id="GO:0016592">
    <property type="term" value="C:mediator complex"/>
    <property type="evidence" value="ECO:0007669"/>
    <property type="project" value="UniProtKB-UniRule"/>
</dbReference>
<dbReference type="InterPro" id="IPR055107">
    <property type="entry name" value="Med14_RM8"/>
</dbReference>
<dbReference type="Proteomes" id="UP000593567">
    <property type="component" value="Unassembled WGS sequence"/>
</dbReference>
<dbReference type="GO" id="GO:0003712">
    <property type="term" value="F:transcription coregulator activity"/>
    <property type="evidence" value="ECO:0007669"/>
    <property type="project" value="UniProtKB-UniRule"/>
</dbReference>
<comment type="subcellular location">
    <subcellularLocation>
        <location evidence="1 12">Nucleus</location>
    </subcellularLocation>
</comment>
<dbReference type="InterPro" id="IPR000210">
    <property type="entry name" value="BTB/POZ_dom"/>
</dbReference>
<dbReference type="SUPFAM" id="SSF50985">
    <property type="entry name" value="RCC1/BLIP-II"/>
    <property type="match status" value="1"/>
</dbReference>
<dbReference type="Pfam" id="PF08638">
    <property type="entry name" value="Med14"/>
    <property type="match status" value="1"/>
</dbReference>
<evidence type="ECO:0000256" key="4">
    <source>
        <dbReference type="ARBA" id="ARBA00022737"/>
    </source>
</evidence>
<dbReference type="Pfam" id="PF22981">
    <property type="entry name" value="RM2_Med14"/>
    <property type="match status" value="1"/>
</dbReference>
<feature type="region of interest" description="Disordered" evidence="13">
    <location>
        <begin position="2117"/>
        <end position="2207"/>
    </location>
</feature>
<feature type="compositionally biased region" description="Polar residues" evidence="13">
    <location>
        <begin position="2124"/>
        <end position="2133"/>
    </location>
</feature>
<keyword evidence="6 12" id="KW-0010">Activator</keyword>
<dbReference type="InterPro" id="IPR056878">
    <property type="entry name" value="RM5_Med14"/>
</dbReference>
<protein>
    <recommendedName>
        <fullName evidence="3 12">Mediator of RNA polymerase II transcription subunit 14</fullName>
    </recommendedName>
    <alternativeName>
        <fullName evidence="9 12">Mediator complex subunit 14</fullName>
    </alternativeName>
</protein>
<comment type="subunit">
    <text evidence="12">Component of the Mediator complex.</text>
</comment>
<comment type="function">
    <text evidence="12">Component of the Mediator complex, a coactivator involved in the regulated transcription of nearly all RNA polymerase II-dependent genes. Mediator functions as a bridge to convey information from gene-specific regulatory proteins to the basal RNA polymerase II transcription machinery. Mediator is recruited to promoters by direct interactions with regulatory proteins and serves as a scaffold for the assembly of a functional preinitiation complex with RNA polymerase II and the general transcription factors.</text>
</comment>
<name>A0A7J7IXT4_BUGNE</name>
<dbReference type="InterPro" id="IPR002110">
    <property type="entry name" value="Ankyrin_rpt"/>
</dbReference>
<evidence type="ECO:0000259" key="14">
    <source>
        <dbReference type="PROSITE" id="PS50097"/>
    </source>
</evidence>
<organism evidence="15 16">
    <name type="scientific">Bugula neritina</name>
    <name type="common">Brown bryozoan</name>
    <name type="synonym">Sertularia neritina</name>
    <dbReference type="NCBI Taxonomy" id="10212"/>
    <lineage>
        <taxon>Eukaryota</taxon>
        <taxon>Metazoa</taxon>
        <taxon>Spiralia</taxon>
        <taxon>Lophotrochozoa</taxon>
        <taxon>Bryozoa</taxon>
        <taxon>Gymnolaemata</taxon>
        <taxon>Cheilostomatida</taxon>
        <taxon>Flustrina</taxon>
        <taxon>Buguloidea</taxon>
        <taxon>Bugulidae</taxon>
        <taxon>Bugula</taxon>
    </lineage>
</organism>
<evidence type="ECO:0000256" key="5">
    <source>
        <dbReference type="ARBA" id="ARBA00023015"/>
    </source>
</evidence>
<dbReference type="InterPro" id="IPR036770">
    <property type="entry name" value="Ankyrin_rpt-contain_sf"/>
</dbReference>
<feature type="compositionally biased region" description="Polar residues" evidence="13">
    <location>
        <begin position="2225"/>
        <end position="2234"/>
    </location>
</feature>
<dbReference type="Gene3D" id="3.30.710.10">
    <property type="entry name" value="Potassium Channel Kv1.1, Chain A"/>
    <property type="match status" value="2"/>
</dbReference>
<evidence type="ECO:0000256" key="6">
    <source>
        <dbReference type="ARBA" id="ARBA00023159"/>
    </source>
</evidence>
<dbReference type="Pfam" id="PF00651">
    <property type="entry name" value="BTB"/>
    <property type="match status" value="2"/>
</dbReference>
<proteinExistence type="inferred from homology"/>
<dbReference type="PROSITE" id="PS50088">
    <property type="entry name" value="ANK_REPEAT"/>
    <property type="match status" value="2"/>
</dbReference>
<keyword evidence="5 12" id="KW-0805">Transcription regulation</keyword>
<feature type="compositionally biased region" description="Polar residues" evidence="13">
    <location>
        <begin position="2184"/>
        <end position="2207"/>
    </location>
</feature>
<evidence type="ECO:0000313" key="16">
    <source>
        <dbReference type="Proteomes" id="UP000593567"/>
    </source>
</evidence>
<gene>
    <name evidence="15" type="ORF">EB796_023327</name>
</gene>
<dbReference type="Pfam" id="PF00415">
    <property type="entry name" value="RCC1"/>
    <property type="match status" value="3"/>
</dbReference>
<dbReference type="Pfam" id="PF12796">
    <property type="entry name" value="Ank_2"/>
    <property type="match status" value="1"/>
</dbReference>
<evidence type="ECO:0000256" key="11">
    <source>
        <dbReference type="PROSITE-ProRule" id="PRU00235"/>
    </source>
</evidence>
<feature type="region of interest" description="Disordered" evidence="13">
    <location>
        <begin position="914"/>
        <end position="949"/>
    </location>
</feature>
<feature type="repeat" description="RCC1" evidence="11">
    <location>
        <begin position="209"/>
        <end position="278"/>
    </location>
</feature>
<dbReference type="Gene3D" id="1.25.40.420">
    <property type="match status" value="1"/>
</dbReference>
<sequence length="2548" mass="284628">MLISATAYAGRCWTMSNCTFKCRSKQHAYELSASVQNGTTEQAKAYVATCFNAFKGLDTYGRNLLHVAAANGKLQLLLWLLEKSKGSINTKDKESGWTSLHRAVFYGQITCAINLIKQGAALTCKDNENLTALDLCTKDHIYMPFVQSHSEIGSYNVYTWGDNSNYTLGHGKESRTLHPEVVDMFRKKHITIKKVLMRRYHTVFLTADGAVYTCGHGRGGRLGLGHEKPTLQPMNVKLPQTPQALTGGSGDAPNDSSAMVRIQDIAAARDHTLLLGSNGRVYSFGSNDFKQLGIYPDPTDKITEPKMVNAKQLIKGPPIKFIAAGRFHSVVASSTTVYTFGLNSGQLGHAKGDRFVRPKVVSSVNVQDGSQVRLVECCDAATVVVMSAEHREGFYALYNYTTRFVSFRGAKFDKRIRMLSLSGGRLDHSMLPELLQETGGAALRVCWVNYIGQLLLWTEDGGGVIRRVTYNSLGRQLLLLHVCCSLSDLLVTTDEGGAYLLTPSGKSTNSIPETSRLVSSIPTIDMKIKRIPGVHRATQCSMDHKSCNFAILQAKEYTCFFAEVESSGISQEFSSLLESADEMDGVSDVVLKCSGERIACHKYILSSRSSYFSKVISELAAPSIVEDEIFHPHIPVSDTQEITVDIEFKTLKFILRYIYTGVLDKELLLSTDSPATQVKTKSKTKQKPSRDSERKQEQEVLQELFKRYGIKYRLGACSSATPALTMSSYSKLSDVTLTSSDGREFKCHKCVLVARMEYFRTMFAGDWFEGQDRKVIMELPIPADILSALLLYVYSDDYSHLKEHDVEFIVNVMVVADQLLISRLKQICESLIVTQLTLDNVTQVYELADIYQTVQLKEAAQLMICLNMAEMLESSSLEELNIELLIELTKYYRNNLRCISRRFLGKVSAGPTEDDMNQVLRDDGKESSASLKRTRRRTRTSSNSSVETDVKVTMEELKIDTDDFTGEFDDAMDSQTDGIVCPVAVVTTQPQSPVSTSSPRVSSSESVSVIPGGDSESSQDVRQSKSPVDRISTEITNTSSSSSSHKTKLDETLSLRHIISEQERNDAKHNQSNIRVKDKNSRRRKYRSLDEVQASQSESCLQDLTVVSPTIHKPAWSMSSSAAEPLSLMQTQAPAMDGQVMANGQQGNIALATVIEFSIQRTYHELMILSELLPRKTDMERKIEIVQFAHRTRQLFVRLLALVKWAKNGCKIDKCMAISNYLDQQARLYIDTADGLSKLARNTLVQARLPAFSIPVAVDVLTSGTYPRLPTCIRDKIIPPDAITPEEEASTLKRLTQIIEYRLVTSDIPRAFKQLTAYDGRVKLLVDKEFSATLTVMGDYATLPWRLLGIDILVEDLDSRDGKPLVHEMQISYLHTLVQSRLVDTETPLYELYTVLHAFCQSLQLEVLYSQVQKMMHEQLNSYVNIEKYIPCKRLLISYWSTCWLCIYWSCLSQTCILLFYSPSAIYKIDIHVDETDVYKPLRISHTPTSVKSSSVQLPFSLKSNQLSVEKILLETIHAWSYSSLSVKIDITDLPPTLTFKVIKPCMDTEFVRISIDCQLGTFTVSLTQLSYECKVLTDLQQHLNLPSEQQNNSTIKELLFKLKLWMGLERCRSSIQYVRTACHNSLPLIHSDQHPLSKFGANVLYVKVPLQETLYVVVVVNVTPSEPLTLKHKFYLLPVKPCTYSGDTTTADVSKVYLKPGALSRLDSNALIQANCVHSLMEVDAEAEEVERQRSKESCYFVSQLISVVSQCEMRAEFVLLAEHLWKEGIHHQGLQEEQGGAPCKLTLIRMPSLNGEADELLSVLLQATIRIDMETMKWVVEFIFSKDPVGEDATSSHQCIFTYDIRQVHDAATTVTSLLRDWRGMVKLYNLCVQYNQVFSTLSHPVSLYQFNYKSLQLSYGPSRNYLVIITWQDKKHSGEAKDCRYDIKFTMCRTTHGESSQNPHNITAHFLELLINRPNTSLAQFMQVLCETVTPLAAIQQLPEIAAFGLQHSSKVVPQPVFTILVHSPTYIKIGYRQCYVIDIILCENNRVMVKDGAYGLFDTQGGYATYTPAPGLKAFLTQYEDSDPRLLARSTLLAEEEHPPTPSNLPEQRVGHTGCSAWSSYSAVSTPSRSVPKPTFQGSVNSPTVAPSPLGGFGSPLDIQMTSPALPMNSPANIPAPSPSSNILAASPGLLYHPQGTPQGLDSGTGFPNPSPKSSWLNSPAAAASSNYTLSPRAAGISQTSSSPRTDQLAGRRVAARSTYNVPTFLSHSSLAKMLSSKPISRADNAAEQFSPTRCCPLERFLGSAQLKRHLSKILGNDIKDKITLVTSGVETGTISWIAESLQYKVFMNNTSQGLQLSVTHSQDQSQPNVMWTSEELSLLERFFVQRGSLCAIQTEQYALFCRMTATPAKIIKDFIRIIRKQLFPDLNTLWRVEWCLTLPRDTSRRIEKSDRLETGIGAMIVQSNKILYVLKFIRNSGTESQGDMMQFSAPFVYEIGSDVTQLADKTSSNRPDSSFTLPINQILQNIRQQQANYQQQHMTAVYASCQEICSRLVLPTNLI</sequence>
<feature type="compositionally biased region" description="Low complexity" evidence="13">
    <location>
        <begin position="2157"/>
        <end position="2176"/>
    </location>
</feature>
<dbReference type="PANTHER" id="PTHR12809">
    <property type="entry name" value="MEDIATOR COMPLEX SUBUNIT"/>
    <property type="match status" value="1"/>
</dbReference>
<dbReference type="InterPro" id="IPR055114">
    <property type="entry name" value="Med14_RM6"/>
</dbReference>
<feature type="compositionally biased region" description="Low complexity" evidence="13">
    <location>
        <begin position="988"/>
        <end position="1009"/>
    </location>
</feature>
<keyword evidence="4" id="KW-0677">Repeat</keyword>
<dbReference type="GO" id="GO:0006357">
    <property type="term" value="P:regulation of transcription by RNA polymerase II"/>
    <property type="evidence" value="ECO:0007669"/>
    <property type="project" value="InterPro"/>
</dbReference>
<evidence type="ECO:0000256" key="12">
    <source>
        <dbReference type="RuleBase" id="RU365082"/>
    </source>
</evidence>
<dbReference type="InterPro" id="IPR055113">
    <property type="entry name" value="Med14_RM2"/>
</dbReference>
<feature type="region of interest" description="Disordered" evidence="13">
    <location>
        <begin position="678"/>
        <end position="697"/>
    </location>
</feature>
<feature type="compositionally biased region" description="Polar residues" evidence="13">
    <location>
        <begin position="1015"/>
        <end position="1026"/>
    </location>
</feature>
<dbReference type="Pfam" id="PF25067">
    <property type="entry name" value="RM5_Med14"/>
    <property type="match status" value="1"/>
</dbReference>
<dbReference type="OrthoDB" id="205099at2759"/>
<comment type="similarity">
    <text evidence="2 12">Belongs to the Mediator complex subunit 14 family.</text>
</comment>
<dbReference type="Pfam" id="PF22984">
    <property type="entry name" value="RM6_Med14"/>
    <property type="match status" value="1"/>
</dbReference>
<dbReference type="SMART" id="SM00248">
    <property type="entry name" value="ANK"/>
    <property type="match status" value="2"/>
</dbReference>
<keyword evidence="16" id="KW-1185">Reference proteome</keyword>
<dbReference type="SUPFAM" id="SSF48403">
    <property type="entry name" value="Ankyrin repeat"/>
    <property type="match status" value="1"/>
</dbReference>
<dbReference type="InterPro" id="IPR011333">
    <property type="entry name" value="SKP1/BTB/POZ_sf"/>
</dbReference>
<keyword evidence="10" id="KW-0040">ANK repeat</keyword>
<evidence type="ECO:0000256" key="7">
    <source>
        <dbReference type="ARBA" id="ARBA00023163"/>
    </source>
</evidence>
<accession>A0A7J7IXT4</accession>
<feature type="compositionally biased region" description="Basic and acidic residues" evidence="13">
    <location>
        <begin position="688"/>
        <end position="697"/>
    </location>
</feature>
<evidence type="ECO:0000256" key="1">
    <source>
        <dbReference type="ARBA" id="ARBA00004123"/>
    </source>
</evidence>
<dbReference type="PANTHER" id="PTHR12809:SF2">
    <property type="entry name" value="MEDIATOR OF RNA POLYMERASE II TRANSCRIPTION SUBUNIT 14"/>
    <property type="match status" value="1"/>
</dbReference>
<feature type="repeat" description="RCC1" evidence="11">
    <location>
        <begin position="155"/>
        <end position="208"/>
    </location>
</feature>
<dbReference type="InterPro" id="IPR000408">
    <property type="entry name" value="Reg_chr_condens"/>
</dbReference>
<dbReference type="SMART" id="SM00225">
    <property type="entry name" value="BTB"/>
    <property type="match status" value="2"/>
</dbReference>
<dbReference type="InterPro" id="IPR009091">
    <property type="entry name" value="RCC1/BLIP-II"/>
</dbReference>
<feature type="repeat" description="ANK" evidence="10">
    <location>
        <begin position="60"/>
        <end position="93"/>
    </location>
</feature>
<evidence type="ECO:0000256" key="8">
    <source>
        <dbReference type="ARBA" id="ARBA00023242"/>
    </source>
</evidence>
<dbReference type="Pfam" id="PF25069">
    <property type="entry name" value="Med14_C"/>
    <property type="match status" value="1"/>
</dbReference>
<dbReference type="Pfam" id="PF25065">
    <property type="entry name" value="RM3_Med14"/>
    <property type="match status" value="1"/>
</dbReference>
<evidence type="ECO:0000256" key="13">
    <source>
        <dbReference type="SAM" id="MobiDB-lite"/>
    </source>
</evidence>
<dbReference type="InterPro" id="IPR056877">
    <property type="entry name" value="Med14_C"/>
</dbReference>
<dbReference type="InterPro" id="IPR055122">
    <property type="entry name" value="Med14_N"/>
</dbReference>
<feature type="compositionally biased region" description="Basic and acidic residues" evidence="13">
    <location>
        <begin position="1047"/>
        <end position="1079"/>
    </location>
</feature>
<dbReference type="Gene3D" id="1.25.40.20">
    <property type="entry name" value="Ankyrin repeat-containing domain"/>
    <property type="match status" value="1"/>
</dbReference>
<dbReference type="SUPFAM" id="SSF54695">
    <property type="entry name" value="POZ domain"/>
    <property type="match status" value="2"/>
</dbReference>
<evidence type="ECO:0000313" key="15">
    <source>
        <dbReference type="EMBL" id="KAF6018356.1"/>
    </source>
</evidence>
<feature type="repeat" description="RCC1" evidence="11">
    <location>
        <begin position="279"/>
        <end position="335"/>
    </location>
</feature>
<dbReference type="Pfam" id="PF22983">
    <property type="entry name" value="RM8_Med14"/>
    <property type="match status" value="1"/>
</dbReference>
<evidence type="ECO:0000256" key="3">
    <source>
        <dbReference type="ARBA" id="ARBA00019619"/>
    </source>
</evidence>
<feature type="repeat" description="ANK" evidence="10">
    <location>
        <begin position="95"/>
        <end position="127"/>
    </location>
</feature>
<dbReference type="GO" id="GO:0070847">
    <property type="term" value="C:core mediator complex"/>
    <property type="evidence" value="ECO:0007669"/>
    <property type="project" value="TreeGrafter"/>
</dbReference>
<dbReference type="InterPro" id="IPR013947">
    <property type="entry name" value="Mediator_Med14"/>
</dbReference>
<evidence type="ECO:0000256" key="10">
    <source>
        <dbReference type="PROSITE-ProRule" id="PRU00023"/>
    </source>
</evidence>
<feature type="region of interest" description="Disordered" evidence="13">
    <location>
        <begin position="2222"/>
        <end position="2242"/>
    </location>
</feature>
<reference evidence="15" key="1">
    <citation type="submission" date="2020-06" db="EMBL/GenBank/DDBJ databases">
        <title>Draft genome of Bugula neritina, a colonial animal packing powerful symbionts and potential medicines.</title>
        <authorList>
            <person name="Rayko M."/>
        </authorList>
    </citation>
    <scope>NUCLEOTIDE SEQUENCE [LARGE SCALE GENOMIC DNA]</scope>
    <source>
        <strain evidence="15">Kwan_BN1</strain>
    </source>
</reference>
<keyword evidence="8 12" id="KW-0539">Nucleus</keyword>
<dbReference type="EMBL" id="VXIV02003315">
    <property type="protein sequence ID" value="KAF6018356.1"/>
    <property type="molecule type" value="Genomic_DNA"/>
</dbReference>
<dbReference type="PROSITE" id="PS50097">
    <property type="entry name" value="BTB"/>
    <property type="match status" value="2"/>
</dbReference>
<keyword evidence="7 12" id="KW-0804">Transcription</keyword>